<dbReference type="SUPFAM" id="SSF54001">
    <property type="entry name" value="Cysteine proteinases"/>
    <property type="match status" value="1"/>
</dbReference>
<protein>
    <submittedName>
        <fullName evidence="11">NlpC/P60 family protein</fullName>
    </submittedName>
</protein>
<evidence type="ECO:0000259" key="9">
    <source>
        <dbReference type="PROSITE" id="PS51782"/>
    </source>
</evidence>
<organism evidence="11 12">
    <name type="scientific">Pseudonocardia hispaniensis</name>
    <dbReference type="NCBI Taxonomy" id="904933"/>
    <lineage>
        <taxon>Bacteria</taxon>
        <taxon>Bacillati</taxon>
        <taxon>Actinomycetota</taxon>
        <taxon>Actinomycetes</taxon>
        <taxon>Pseudonocardiales</taxon>
        <taxon>Pseudonocardiaceae</taxon>
        <taxon>Pseudonocardia</taxon>
    </lineage>
</organism>
<accession>A0ABW1IX00</accession>
<dbReference type="PANTHER" id="PTHR47053">
    <property type="entry name" value="MUREIN DD-ENDOPEPTIDASE MEPH-RELATED"/>
    <property type="match status" value="1"/>
</dbReference>
<dbReference type="Pfam" id="PF00877">
    <property type="entry name" value="NLPC_P60"/>
    <property type="match status" value="1"/>
</dbReference>
<evidence type="ECO:0000313" key="11">
    <source>
        <dbReference type="EMBL" id="MFC5992959.1"/>
    </source>
</evidence>
<gene>
    <name evidence="11" type="ORF">ACFQE5_01890</name>
</gene>
<keyword evidence="5" id="KW-0677">Repeat</keyword>
<dbReference type="InterPro" id="IPR010618">
    <property type="entry name" value="RPF"/>
</dbReference>
<dbReference type="RefSeq" id="WP_379582045.1">
    <property type="nucleotide sequence ID" value="NZ_JBHSQW010000002.1"/>
</dbReference>
<feature type="region of interest" description="Disordered" evidence="8">
    <location>
        <begin position="198"/>
        <end position="230"/>
    </location>
</feature>
<dbReference type="Gene3D" id="3.10.350.10">
    <property type="entry name" value="LysM domain"/>
    <property type="match status" value="1"/>
</dbReference>
<dbReference type="Gene3D" id="3.90.1720.10">
    <property type="entry name" value="endopeptidase domain like (from Nostoc punctiforme)"/>
    <property type="match status" value="1"/>
</dbReference>
<evidence type="ECO:0000256" key="8">
    <source>
        <dbReference type="SAM" id="MobiDB-lite"/>
    </source>
</evidence>
<evidence type="ECO:0000259" key="10">
    <source>
        <dbReference type="PROSITE" id="PS51935"/>
    </source>
</evidence>
<dbReference type="SMART" id="SM00257">
    <property type="entry name" value="LysM"/>
    <property type="match status" value="1"/>
</dbReference>
<feature type="domain" description="LysM" evidence="9">
    <location>
        <begin position="166"/>
        <end position="212"/>
    </location>
</feature>
<keyword evidence="7" id="KW-0788">Thiol protease</keyword>
<dbReference type="SUPFAM" id="SSF54106">
    <property type="entry name" value="LysM domain"/>
    <property type="match status" value="1"/>
</dbReference>
<evidence type="ECO:0000256" key="6">
    <source>
        <dbReference type="ARBA" id="ARBA00022801"/>
    </source>
</evidence>
<reference evidence="12" key="1">
    <citation type="journal article" date="2019" name="Int. J. Syst. Evol. Microbiol.">
        <title>The Global Catalogue of Microorganisms (GCM) 10K type strain sequencing project: providing services to taxonomists for standard genome sequencing and annotation.</title>
        <authorList>
            <consortium name="The Broad Institute Genomics Platform"/>
            <consortium name="The Broad Institute Genome Sequencing Center for Infectious Disease"/>
            <person name="Wu L."/>
            <person name="Ma J."/>
        </authorList>
    </citation>
    <scope>NUCLEOTIDE SEQUENCE [LARGE SCALE GENOMIC DNA]</scope>
    <source>
        <strain evidence="12">CCM 8391</strain>
    </source>
</reference>
<name>A0ABW1IX00_9PSEU</name>
<feature type="region of interest" description="Disordered" evidence="8">
    <location>
        <begin position="129"/>
        <end position="167"/>
    </location>
</feature>
<comment type="similarity">
    <text evidence="2">Belongs to the transglycosylase family. Rpf subfamily.</text>
</comment>
<dbReference type="InterPro" id="IPR038765">
    <property type="entry name" value="Papain-like_cys_pep_sf"/>
</dbReference>
<dbReference type="Proteomes" id="UP001596302">
    <property type="component" value="Unassembled WGS sequence"/>
</dbReference>
<feature type="compositionally biased region" description="Low complexity" evidence="8">
    <location>
        <begin position="134"/>
        <end position="158"/>
    </location>
</feature>
<keyword evidence="6" id="KW-0378">Hydrolase</keyword>
<dbReference type="PROSITE" id="PS51935">
    <property type="entry name" value="NLPC_P60"/>
    <property type="match status" value="1"/>
</dbReference>
<evidence type="ECO:0000256" key="5">
    <source>
        <dbReference type="ARBA" id="ARBA00022737"/>
    </source>
</evidence>
<feature type="compositionally biased region" description="Low complexity" evidence="8">
    <location>
        <begin position="215"/>
        <end position="229"/>
    </location>
</feature>
<evidence type="ECO:0000256" key="4">
    <source>
        <dbReference type="ARBA" id="ARBA00022729"/>
    </source>
</evidence>
<dbReference type="InterPro" id="IPR000064">
    <property type="entry name" value="NLP_P60_dom"/>
</dbReference>
<evidence type="ECO:0000313" key="12">
    <source>
        <dbReference type="Proteomes" id="UP001596302"/>
    </source>
</evidence>
<evidence type="ECO:0000256" key="1">
    <source>
        <dbReference type="ARBA" id="ARBA00007074"/>
    </source>
</evidence>
<dbReference type="Pfam" id="PF01476">
    <property type="entry name" value="LysM"/>
    <property type="match status" value="1"/>
</dbReference>
<keyword evidence="12" id="KW-1185">Reference proteome</keyword>
<dbReference type="InterPro" id="IPR018392">
    <property type="entry name" value="LysM"/>
</dbReference>
<dbReference type="InterPro" id="IPR051202">
    <property type="entry name" value="Peptidase_C40"/>
</dbReference>
<dbReference type="CDD" id="cd00118">
    <property type="entry name" value="LysM"/>
    <property type="match status" value="1"/>
</dbReference>
<dbReference type="PROSITE" id="PS51782">
    <property type="entry name" value="LYSM"/>
    <property type="match status" value="1"/>
</dbReference>
<dbReference type="InterPro" id="IPR036779">
    <property type="entry name" value="LysM_dom_sf"/>
</dbReference>
<dbReference type="PANTHER" id="PTHR47053:SF1">
    <property type="entry name" value="MUREIN DD-ENDOPEPTIDASE MEPH-RELATED"/>
    <property type="match status" value="1"/>
</dbReference>
<keyword evidence="3" id="KW-0645">Protease</keyword>
<comment type="caution">
    <text evidence="11">The sequence shown here is derived from an EMBL/GenBank/DDBJ whole genome shotgun (WGS) entry which is preliminary data.</text>
</comment>
<evidence type="ECO:0000256" key="7">
    <source>
        <dbReference type="ARBA" id="ARBA00022807"/>
    </source>
</evidence>
<dbReference type="Gene3D" id="1.10.530.10">
    <property type="match status" value="1"/>
</dbReference>
<proteinExistence type="inferred from homology"/>
<dbReference type="InterPro" id="IPR023346">
    <property type="entry name" value="Lysozyme-like_dom_sf"/>
</dbReference>
<evidence type="ECO:0000256" key="3">
    <source>
        <dbReference type="ARBA" id="ARBA00022670"/>
    </source>
</evidence>
<evidence type="ECO:0000256" key="2">
    <source>
        <dbReference type="ARBA" id="ARBA00010830"/>
    </source>
</evidence>
<keyword evidence="4" id="KW-0732">Signal</keyword>
<sequence>MPKLLERYRYRGRHRRPSHTARNVAAAAATGAVVAALATDAAEAAELAPAVDWGPIIACESGNRNIENPGPSTASGYFQFVDGTWRAYGGGKYAPRAIGATFEQQLEIANRAYAAEGLRPWTASKSCWAGKTSTAPRQTAPAKPKATPKTTKNGTPAAQPTQAGGGVYVVRPGDTLSEIAAHHGTTWQQLHAANRGAVPNPNRIFPGQRLSLNGPATASTSAPTAPASSLGGRLVAQARTYAGTPYRWGGTTRAGMDCSGLVYRALKDLRISPPRTATAQAAWTIRIPAGEARPGDLVFVGSPAHHVGIYIGGGRMIDNSHPGTVVQERAVFPGSYFGRIPS</sequence>
<dbReference type="EMBL" id="JBHSQW010000002">
    <property type="protein sequence ID" value="MFC5992959.1"/>
    <property type="molecule type" value="Genomic_DNA"/>
</dbReference>
<dbReference type="SUPFAM" id="SSF53955">
    <property type="entry name" value="Lysozyme-like"/>
    <property type="match status" value="1"/>
</dbReference>
<comment type="similarity">
    <text evidence="1">Belongs to the peptidase C40 family.</text>
</comment>
<dbReference type="Pfam" id="PF06737">
    <property type="entry name" value="Transglycosylas"/>
    <property type="match status" value="1"/>
</dbReference>
<feature type="domain" description="NlpC/P60" evidence="10">
    <location>
        <begin position="228"/>
        <end position="342"/>
    </location>
</feature>